<sequence>MAFNRETSLTSGNDTYTAPNDSLTDKIKGLGGNDTINGNGGADELFGDGEWFDVFVNDGNDTLHGNDGNDILHGGNGADRLFGDAGTDTLYGDGGDDRLDGGSNADTMKGGGGNDVYVVDNVSDVVDDDLLFGGTDRVESSISYDLSDAHNVENLTLTGTGSISGTGDNSDNVITGNSSFNTLSGGGGKDTLNGGGGGDRLDGGAGSDTIRGEGGNDTIVINSSSETDALIDGGPDTDTVESSISFSLNSTVNVENLTLVGTSAINGTGNGSGNVITGNVGANVLNGGGGNDTLRGDFGNDTLIGGNDSDTLNGGQGNDVLSGDQGSDTLDGSFDRDRYSGGSESDVMIFDADDFGAGASAGQYDGGTGVDTVRLRDLFGSLTLDLRTMNDNLIQNTEVFDLRPGATNAQLFIEFNDVFAINSNHNLRIEGDAADKVTVTDFGWDDTGQQQTIGNQVYDLYTNGAATMLVDADIQISGVFS</sequence>
<dbReference type="PANTHER" id="PTHR38340:SF1">
    <property type="entry name" value="S-LAYER PROTEIN"/>
    <property type="match status" value="1"/>
</dbReference>
<dbReference type="PRINTS" id="PR00313">
    <property type="entry name" value="CABNDNGRPT"/>
</dbReference>
<dbReference type="RefSeq" id="WP_048675559.1">
    <property type="nucleotide sequence ID" value="NZ_CBTJ020000088.1"/>
</dbReference>
<evidence type="ECO:0008006" key="7">
    <source>
        <dbReference type="Google" id="ProtNLM"/>
    </source>
</evidence>
<dbReference type="Proteomes" id="UP000035760">
    <property type="component" value="Unassembled WGS sequence"/>
</dbReference>
<name>W6MB01_9GAMM</name>
<dbReference type="STRING" id="1400863.BN873_770052"/>
<feature type="region of interest" description="Disordered" evidence="4">
    <location>
        <begin position="179"/>
        <end position="214"/>
    </location>
</feature>
<reference evidence="5" key="1">
    <citation type="submission" date="2013-07" db="EMBL/GenBank/DDBJ databases">
        <authorList>
            <person name="McIlroy S."/>
        </authorList>
    </citation>
    <scope>NUCLEOTIDE SEQUENCE [LARGE SCALE GENOMIC DNA]</scope>
    <source>
        <strain evidence="5">Run_A_D11</strain>
    </source>
</reference>
<dbReference type="Gene3D" id="2.150.10.10">
    <property type="entry name" value="Serralysin-like metalloprotease, C-terminal"/>
    <property type="match status" value="3"/>
</dbReference>
<accession>W6MB01</accession>
<feature type="compositionally biased region" description="Gly residues" evidence="4">
    <location>
        <begin position="184"/>
        <end position="206"/>
    </location>
</feature>
<dbReference type="InterPro" id="IPR050557">
    <property type="entry name" value="RTX_toxin/Mannuronan_C5-epim"/>
</dbReference>
<dbReference type="PROSITE" id="PS00330">
    <property type="entry name" value="HEMOLYSIN_CALCIUM"/>
    <property type="match status" value="4"/>
</dbReference>
<dbReference type="GO" id="GO:0005576">
    <property type="term" value="C:extracellular region"/>
    <property type="evidence" value="ECO:0007669"/>
    <property type="project" value="UniProtKB-SubCell"/>
</dbReference>
<keyword evidence="6" id="KW-1185">Reference proteome</keyword>
<feature type="region of interest" description="Disordered" evidence="4">
    <location>
        <begin position="1"/>
        <end position="22"/>
    </location>
</feature>
<gene>
    <name evidence="5" type="ORF">BN873_770052</name>
</gene>
<dbReference type="InterPro" id="IPR018511">
    <property type="entry name" value="Hemolysin-typ_Ca-bd_CS"/>
</dbReference>
<keyword evidence="2" id="KW-0964">Secreted</keyword>
<proteinExistence type="predicted"/>
<evidence type="ECO:0000313" key="6">
    <source>
        <dbReference type="Proteomes" id="UP000035760"/>
    </source>
</evidence>
<organism evidence="5 6">
    <name type="scientific">Candidatus Competibacter denitrificans Run_A_D11</name>
    <dbReference type="NCBI Taxonomy" id="1400863"/>
    <lineage>
        <taxon>Bacteria</taxon>
        <taxon>Pseudomonadati</taxon>
        <taxon>Pseudomonadota</taxon>
        <taxon>Gammaproteobacteria</taxon>
        <taxon>Candidatus Competibacteraceae</taxon>
        <taxon>Candidatus Competibacter</taxon>
    </lineage>
</organism>
<comment type="caution">
    <text evidence="5">The sequence shown here is derived from an EMBL/GenBank/DDBJ whole genome shotgun (WGS) entry which is preliminary data.</text>
</comment>
<dbReference type="GO" id="GO:0005509">
    <property type="term" value="F:calcium ion binding"/>
    <property type="evidence" value="ECO:0007669"/>
    <property type="project" value="InterPro"/>
</dbReference>
<dbReference type="AlphaFoldDB" id="W6MB01"/>
<evidence type="ECO:0000313" key="5">
    <source>
        <dbReference type="EMBL" id="CDI04019.1"/>
    </source>
</evidence>
<dbReference type="SUPFAM" id="SSF51120">
    <property type="entry name" value="beta-Roll"/>
    <property type="match status" value="3"/>
</dbReference>
<dbReference type="EMBL" id="CBTJ020000088">
    <property type="protein sequence ID" value="CDI04019.1"/>
    <property type="molecule type" value="Genomic_DNA"/>
</dbReference>
<reference evidence="5" key="2">
    <citation type="submission" date="2014-03" db="EMBL/GenBank/DDBJ databases">
        <title>Candidatus Competibacter-lineage genomes retrieved from metagenomes reveal functional metabolic diversity.</title>
        <authorList>
            <person name="McIlroy S.J."/>
            <person name="Albertsen M."/>
            <person name="Andresen E.K."/>
            <person name="Saunders A.M."/>
            <person name="Kristiansen R."/>
            <person name="Stokholm-Bjerregaard M."/>
            <person name="Nielsen K.L."/>
            <person name="Nielsen P.H."/>
        </authorList>
    </citation>
    <scope>NUCLEOTIDE SEQUENCE</scope>
    <source>
        <strain evidence="5">Run_A_D11</strain>
    </source>
</reference>
<evidence type="ECO:0000256" key="1">
    <source>
        <dbReference type="ARBA" id="ARBA00004613"/>
    </source>
</evidence>
<keyword evidence="3" id="KW-0106">Calcium</keyword>
<evidence type="ECO:0000256" key="4">
    <source>
        <dbReference type="SAM" id="MobiDB-lite"/>
    </source>
</evidence>
<dbReference type="InterPro" id="IPR011049">
    <property type="entry name" value="Serralysin-like_metalloprot_C"/>
</dbReference>
<dbReference type="InterPro" id="IPR001343">
    <property type="entry name" value="Hemolysn_Ca-bd"/>
</dbReference>
<feature type="region of interest" description="Disordered" evidence="4">
    <location>
        <begin position="305"/>
        <end position="340"/>
    </location>
</feature>
<dbReference type="OrthoDB" id="223957at2"/>
<dbReference type="PANTHER" id="PTHR38340">
    <property type="entry name" value="S-LAYER PROTEIN"/>
    <property type="match status" value="1"/>
</dbReference>
<comment type="subcellular location">
    <subcellularLocation>
        <location evidence="1">Secreted</location>
    </subcellularLocation>
</comment>
<dbReference type="Pfam" id="PF00353">
    <property type="entry name" value="HemolysinCabind"/>
    <property type="match status" value="6"/>
</dbReference>
<evidence type="ECO:0000256" key="3">
    <source>
        <dbReference type="ARBA" id="ARBA00022837"/>
    </source>
</evidence>
<evidence type="ECO:0000256" key="2">
    <source>
        <dbReference type="ARBA" id="ARBA00022525"/>
    </source>
</evidence>
<protein>
    <recommendedName>
        <fullName evidence="7">Hemolysin-type calcium-binding region</fullName>
    </recommendedName>
</protein>